<proteinExistence type="predicted"/>
<feature type="region of interest" description="Disordered" evidence="1">
    <location>
        <begin position="14"/>
        <end position="36"/>
    </location>
</feature>
<accession>A0A6L2NJF1</accession>
<gene>
    <name evidence="2" type="ORF">Tci_057567</name>
</gene>
<evidence type="ECO:0008006" key="3">
    <source>
        <dbReference type="Google" id="ProtNLM"/>
    </source>
</evidence>
<evidence type="ECO:0000313" key="2">
    <source>
        <dbReference type="EMBL" id="GEU85589.1"/>
    </source>
</evidence>
<reference evidence="2" key="1">
    <citation type="journal article" date="2019" name="Sci. Rep.">
        <title>Draft genome of Tanacetum cinerariifolium, the natural source of mosquito coil.</title>
        <authorList>
            <person name="Yamashiro T."/>
            <person name="Shiraishi A."/>
            <person name="Satake H."/>
            <person name="Nakayama K."/>
        </authorList>
    </citation>
    <scope>NUCLEOTIDE SEQUENCE</scope>
</reference>
<comment type="caution">
    <text evidence="2">The sequence shown here is derived from an EMBL/GenBank/DDBJ whole genome shotgun (WGS) entry which is preliminary data.</text>
</comment>
<name>A0A6L2NJF1_TANCI</name>
<organism evidence="2">
    <name type="scientific">Tanacetum cinerariifolium</name>
    <name type="common">Dalmatian daisy</name>
    <name type="synonym">Chrysanthemum cinerariifolium</name>
    <dbReference type="NCBI Taxonomy" id="118510"/>
    <lineage>
        <taxon>Eukaryota</taxon>
        <taxon>Viridiplantae</taxon>
        <taxon>Streptophyta</taxon>
        <taxon>Embryophyta</taxon>
        <taxon>Tracheophyta</taxon>
        <taxon>Spermatophyta</taxon>
        <taxon>Magnoliopsida</taxon>
        <taxon>eudicotyledons</taxon>
        <taxon>Gunneridae</taxon>
        <taxon>Pentapetalae</taxon>
        <taxon>asterids</taxon>
        <taxon>campanulids</taxon>
        <taxon>Asterales</taxon>
        <taxon>Asteraceae</taxon>
        <taxon>Asteroideae</taxon>
        <taxon>Anthemideae</taxon>
        <taxon>Anthemidinae</taxon>
        <taxon>Tanacetum</taxon>
    </lineage>
</organism>
<protein>
    <recommendedName>
        <fullName evidence="3">Synaptobrevin, longin-like domain protein</fullName>
    </recommendedName>
</protein>
<dbReference type="AlphaFoldDB" id="A0A6L2NJF1"/>
<sequence>MNFKDCVAGPLNAADSPTAANSSDMPNLEDLTHSNNADDVGAEADINNLESIISISPIPTTRIHKDHLTSQIIGCYLRNMVIEIAVLNILSDAFPITINGIQLTMVFNSPMLHLLRVEMVINSPWMLSKNWLVQKQTVFGKDISNSFMADNSPKIVWFSTHHVTFMKSWLVQKQTALGKDTLNLLIVDSLLKTIWFSIHHHLTIEVLAIPGQTKSDAAEGFEQIIDFLNGSYIHYALTVNPYIYILCIKQFWNTASVKRSDDVTRLQALVDKKKIVISEVVIREILQLDDAEGVVCLPNEDIFACLAQIGYEKPTSWNEFSTAMASAVICLSKGQKFNFSKYIFDSLVRNVDSSSKFYMYPWFIQLIIQNQVGDLSTHSTRFISPALTQKVFANIRWVRKGFLGVETPLFEGMLTARQFAEEGLTEEQVQVNDVVAAAVQENVAEDGRMIDDLDKDEGIELVKDADIAKTEGRHATEQVRSRSIGDILVCDANLNEADRSVFVLDFGLQSISHVNAATVMILMLLLGFSTVRPKDVCCPSKFILAWYSR</sequence>
<evidence type="ECO:0000256" key="1">
    <source>
        <dbReference type="SAM" id="MobiDB-lite"/>
    </source>
</evidence>
<dbReference type="EMBL" id="BKCJ010009138">
    <property type="protein sequence ID" value="GEU85589.1"/>
    <property type="molecule type" value="Genomic_DNA"/>
</dbReference>